<feature type="transmembrane region" description="Helical" evidence="1">
    <location>
        <begin position="47"/>
        <end position="71"/>
    </location>
</feature>
<name>A0A5E4QWY8_9NEOP</name>
<keyword evidence="1" id="KW-0472">Membrane</keyword>
<keyword evidence="3" id="KW-1185">Reference proteome</keyword>
<sequence length="101" mass="12113">MVYPHVLRGLYTAIEKVFWSKEIIAGKSGRHMKFPYTFAAKAAQFPYFFYLKNNAVCMYYPLGFIISFYFIRKIHLIVNSEENKRSWAETQRRIAEKEQHH</sequence>
<protein>
    <submittedName>
        <fullName evidence="2">Uncharacterized protein</fullName>
    </submittedName>
</protein>
<evidence type="ECO:0000313" key="2">
    <source>
        <dbReference type="EMBL" id="VVD02907.1"/>
    </source>
</evidence>
<accession>A0A5E4QWY8</accession>
<reference evidence="2 3" key="1">
    <citation type="submission" date="2017-07" db="EMBL/GenBank/DDBJ databases">
        <authorList>
            <person name="Talla V."/>
            <person name="Backstrom N."/>
        </authorList>
    </citation>
    <scope>NUCLEOTIDE SEQUENCE [LARGE SCALE GENOMIC DNA]</scope>
</reference>
<evidence type="ECO:0000313" key="3">
    <source>
        <dbReference type="Proteomes" id="UP000324832"/>
    </source>
</evidence>
<dbReference type="Proteomes" id="UP000324832">
    <property type="component" value="Unassembled WGS sequence"/>
</dbReference>
<evidence type="ECO:0000256" key="1">
    <source>
        <dbReference type="SAM" id="Phobius"/>
    </source>
</evidence>
<organism evidence="2 3">
    <name type="scientific">Leptidea sinapis</name>
    <dbReference type="NCBI Taxonomy" id="189913"/>
    <lineage>
        <taxon>Eukaryota</taxon>
        <taxon>Metazoa</taxon>
        <taxon>Ecdysozoa</taxon>
        <taxon>Arthropoda</taxon>
        <taxon>Hexapoda</taxon>
        <taxon>Insecta</taxon>
        <taxon>Pterygota</taxon>
        <taxon>Neoptera</taxon>
        <taxon>Endopterygota</taxon>
        <taxon>Lepidoptera</taxon>
        <taxon>Glossata</taxon>
        <taxon>Ditrysia</taxon>
        <taxon>Papilionoidea</taxon>
        <taxon>Pieridae</taxon>
        <taxon>Dismorphiinae</taxon>
        <taxon>Leptidea</taxon>
    </lineage>
</organism>
<dbReference type="EMBL" id="FZQP02006443">
    <property type="protein sequence ID" value="VVD02907.1"/>
    <property type="molecule type" value="Genomic_DNA"/>
</dbReference>
<keyword evidence="1" id="KW-0812">Transmembrane</keyword>
<gene>
    <name evidence="2" type="ORF">LSINAPIS_LOCUS13009</name>
</gene>
<keyword evidence="1" id="KW-1133">Transmembrane helix</keyword>
<dbReference type="AlphaFoldDB" id="A0A5E4QWY8"/>
<proteinExistence type="predicted"/>